<keyword evidence="1" id="KW-1133">Transmembrane helix</keyword>
<proteinExistence type="predicted"/>
<sequence length="408" mass="42595">MSSVLPGSQSRPARWMRGGAGVAAALALGALASTTADGLDATGRGTLVRYLGILISGALAIGTPHLLYPDPAAGRLQLSNPWAGRLLRHQIERVAPILAVLSLPALAVSWGAGQWFLGVEGALAVWTVGLYALGRYASLGLRVQAWEQNGASGRRRVLTWATTGARSPEADAFTAPSLLTTAEVFLVGSVLAILGQALGAGWGIGGPVAALGLAGVVLLRRAETYDRSFWTTNGVWADAFQSTGTEEDGREALAYDAVYWAPPALRPAVWAGLLSLDRRLPLGRLALGGLALVAIVAFAGVPEGVFAGAVLLWIAAVNGAVAFTARPALIPSALAYRLHGGAGWAAARFLMNVRWLPLLIAVLALLAWLTDVEARSILMWSLVYLATAAVSSLAVTIVERFAFRRALA</sequence>
<feature type="transmembrane region" description="Helical" evidence="1">
    <location>
        <begin position="200"/>
        <end position="219"/>
    </location>
</feature>
<dbReference type="RefSeq" id="WP_311661156.1">
    <property type="nucleotide sequence ID" value="NZ_JAVRHT010000001.1"/>
</dbReference>
<feature type="transmembrane region" description="Helical" evidence="1">
    <location>
        <begin position="173"/>
        <end position="194"/>
    </location>
</feature>
<accession>A0ABU3BLN0</accession>
<keyword evidence="1" id="KW-0812">Transmembrane</keyword>
<feature type="transmembrane region" description="Helical" evidence="1">
    <location>
        <begin position="48"/>
        <end position="68"/>
    </location>
</feature>
<feature type="transmembrane region" description="Helical" evidence="1">
    <location>
        <begin position="282"/>
        <end position="300"/>
    </location>
</feature>
<gene>
    <name evidence="2" type="ORF">RM540_00425</name>
</gene>
<protein>
    <recommendedName>
        <fullName evidence="4">ABC-2 type transport system permease protein</fullName>
    </recommendedName>
</protein>
<keyword evidence="1" id="KW-0472">Membrane</keyword>
<evidence type="ECO:0000256" key="1">
    <source>
        <dbReference type="SAM" id="Phobius"/>
    </source>
</evidence>
<keyword evidence="3" id="KW-1185">Reference proteome</keyword>
<evidence type="ECO:0000313" key="2">
    <source>
        <dbReference type="EMBL" id="MDT0630199.1"/>
    </source>
</evidence>
<feature type="transmembrane region" description="Helical" evidence="1">
    <location>
        <begin position="116"/>
        <end position="134"/>
    </location>
</feature>
<organism evidence="2 3">
    <name type="scientific">Rubrivirga litoralis</name>
    <dbReference type="NCBI Taxonomy" id="3075598"/>
    <lineage>
        <taxon>Bacteria</taxon>
        <taxon>Pseudomonadati</taxon>
        <taxon>Rhodothermota</taxon>
        <taxon>Rhodothermia</taxon>
        <taxon>Rhodothermales</taxon>
        <taxon>Rubricoccaceae</taxon>
        <taxon>Rubrivirga</taxon>
    </lineage>
</organism>
<feature type="transmembrane region" description="Helical" evidence="1">
    <location>
        <begin position="382"/>
        <end position="403"/>
    </location>
</feature>
<feature type="transmembrane region" description="Helical" evidence="1">
    <location>
        <begin position="306"/>
        <end position="329"/>
    </location>
</feature>
<name>A0ABU3BLN0_9BACT</name>
<evidence type="ECO:0008006" key="4">
    <source>
        <dbReference type="Google" id="ProtNLM"/>
    </source>
</evidence>
<feature type="transmembrane region" description="Helical" evidence="1">
    <location>
        <begin position="349"/>
        <end position="370"/>
    </location>
</feature>
<reference evidence="2 3" key="1">
    <citation type="submission" date="2023-09" db="EMBL/GenBank/DDBJ databases">
        <authorList>
            <person name="Rey-Velasco X."/>
        </authorList>
    </citation>
    <scope>NUCLEOTIDE SEQUENCE [LARGE SCALE GENOMIC DNA]</scope>
    <source>
        <strain evidence="2 3">F394</strain>
    </source>
</reference>
<dbReference type="EMBL" id="JAVRHT010000001">
    <property type="protein sequence ID" value="MDT0630199.1"/>
    <property type="molecule type" value="Genomic_DNA"/>
</dbReference>
<comment type="caution">
    <text evidence="2">The sequence shown here is derived from an EMBL/GenBank/DDBJ whole genome shotgun (WGS) entry which is preliminary data.</text>
</comment>
<dbReference type="Proteomes" id="UP001267426">
    <property type="component" value="Unassembled WGS sequence"/>
</dbReference>
<evidence type="ECO:0000313" key="3">
    <source>
        <dbReference type="Proteomes" id="UP001267426"/>
    </source>
</evidence>